<dbReference type="SUPFAM" id="SSF53756">
    <property type="entry name" value="UDP-Glycosyltransferase/glycogen phosphorylase"/>
    <property type="match status" value="1"/>
</dbReference>
<reference evidence="3 4" key="1">
    <citation type="submission" date="2019-07" db="EMBL/GenBank/DDBJ databases">
        <title>Whole genome shotgun sequence of Cellulomonas persica NBRC 101101.</title>
        <authorList>
            <person name="Hosoyama A."/>
            <person name="Uohara A."/>
            <person name="Ohji S."/>
            <person name="Ichikawa N."/>
        </authorList>
    </citation>
    <scope>NUCLEOTIDE SEQUENCE [LARGE SCALE GENOMIC DNA]</scope>
    <source>
        <strain evidence="3 4">NBRC 101101</strain>
    </source>
</reference>
<evidence type="ECO:0008006" key="5">
    <source>
        <dbReference type="Google" id="ProtNLM"/>
    </source>
</evidence>
<keyword evidence="4" id="KW-1185">Reference proteome</keyword>
<proteinExistence type="predicted"/>
<comment type="caution">
    <text evidence="3">The sequence shown here is derived from an EMBL/GenBank/DDBJ whole genome shotgun (WGS) entry which is preliminary data.</text>
</comment>
<dbReference type="Gene3D" id="3.40.50.2000">
    <property type="entry name" value="Glycogen Phosphorylase B"/>
    <property type="match status" value="1"/>
</dbReference>
<organism evidence="3 4">
    <name type="scientific">Cellulomonas persica</name>
    <dbReference type="NCBI Taxonomy" id="76861"/>
    <lineage>
        <taxon>Bacteria</taxon>
        <taxon>Bacillati</taxon>
        <taxon>Actinomycetota</taxon>
        <taxon>Actinomycetes</taxon>
        <taxon>Micrococcales</taxon>
        <taxon>Cellulomonadaceae</taxon>
        <taxon>Cellulomonas</taxon>
    </lineage>
</organism>
<dbReference type="GO" id="GO:0016757">
    <property type="term" value="F:glycosyltransferase activity"/>
    <property type="evidence" value="ECO:0007669"/>
    <property type="project" value="UniProtKB-KW"/>
</dbReference>
<keyword evidence="1" id="KW-0328">Glycosyltransferase</keyword>
<gene>
    <name evidence="3" type="ORF">CPE01_08880</name>
</gene>
<dbReference type="Proteomes" id="UP000321386">
    <property type="component" value="Unassembled WGS sequence"/>
</dbReference>
<dbReference type="EMBL" id="BJUA01000003">
    <property type="protein sequence ID" value="GEK17155.1"/>
    <property type="molecule type" value="Genomic_DNA"/>
</dbReference>
<accession>A0A510UWH5</accession>
<evidence type="ECO:0000313" key="4">
    <source>
        <dbReference type="Proteomes" id="UP000321386"/>
    </source>
</evidence>
<name>A0A510UWH5_9CELL</name>
<evidence type="ECO:0000313" key="3">
    <source>
        <dbReference type="EMBL" id="GEK17155.1"/>
    </source>
</evidence>
<evidence type="ECO:0000256" key="2">
    <source>
        <dbReference type="ARBA" id="ARBA00022679"/>
    </source>
</evidence>
<evidence type="ECO:0000256" key="1">
    <source>
        <dbReference type="ARBA" id="ARBA00022676"/>
    </source>
</evidence>
<dbReference type="Pfam" id="PF13692">
    <property type="entry name" value="Glyco_trans_1_4"/>
    <property type="match status" value="1"/>
</dbReference>
<dbReference type="AlphaFoldDB" id="A0A510UWH5"/>
<sequence length="375" mass="40106">MRPQVSIVTSGHDVADARLHREAAALQRAGLRVEVLGLGAAGSGPPGARTRTWPRRGVTRRAWYALTLPLRTSGDVVVALDPDSAAGARLAQRLRRVGGRRTALVTDVHEDYELLLKDRAWASGLRGAVAAVSARLGSRAARRADLLVVADDHLMPDAERRLVVRNLADTSMLPAPTDPGPTPRAVYIGDLRRSRGLFAMLDAVEAAGGWELDLVGPIAPADREEFLARLASPQLSGVVRWHGRQPPREAWTFARGAWVGFLMLDATPAFRDAIPSKLFEYLACGLAVITTDLPRSAAVVRETRAGVVVADSQEAAQALRAWAADRSEHERLRTSALAAADSYVAGEDLASFADAIARLVPDAPTTPDEGADRGA</sequence>
<dbReference type="PANTHER" id="PTHR12526">
    <property type="entry name" value="GLYCOSYLTRANSFERASE"/>
    <property type="match status" value="1"/>
</dbReference>
<dbReference type="PANTHER" id="PTHR12526:SF510">
    <property type="entry name" value="D-INOSITOL 3-PHOSPHATE GLYCOSYLTRANSFERASE"/>
    <property type="match status" value="1"/>
</dbReference>
<keyword evidence="2" id="KW-0808">Transferase</keyword>
<protein>
    <recommendedName>
        <fullName evidence="5">Glycosyl transferase</fullName>
    </recommendedName>
</protein>